<evidence type="ECO:0000313" key="2">
    <source>
        <dbReference type="EMBL" id="SEE35972.1"/>
    </source>
</evidence>
<name>A0A1H5I6W5_9PSED</name>
<gene>
    <name evidence="2" type="ORF">SAMN04490194_1920</name>
</gene>
<protein>
    <submittedName>
        <fullName evidence="2">Uncharacterized protein</fullName>
    </submittedName>
</protein>
<proteinExistence type="predicted"/>
<reference evidence="2 3" key="1">
    <citation type="submission" date="2016-10" db="EMBL/GenBank/DDBJ databases">
        <authorList>
            <person name="de Groot N.N."/>
        </authorList>
    </citation>
    <scope>NUCLEOTIDE SEQUENCE [LARGE SCALE GENOMIC DNA]</scope>
    <source>
        <strain evidence="2 3">BS3662</strain>
    </source>
</reference>
<feature type="region of interest" description="Disordered" evidence="1">
    <location>
        <begin position="1"/>
        <end position="26"/>
    </location>
</feature>
<evidence type="ECO:0000313" key="3">
    <source>
        <dbReference type="Proteomes" id="UP000198985"/>
    </source>
</evidence>
<evidence type="ECO:0000256" key="1">
    <source>
        <dbReference type="SAM" id="MobiDB-lite"/>
    </source>
</evidence>
<dbReference type="EMBL" id="FNTY01000002">
    <property type="protein sequence ID" value="SEE35972.1"/>
    <property type="molecule type" value="Genomic_DNA"/>
</dbReference>
<feature type="compositionally biased region" description="Pro residues" evidence="1">
    <location>
        <begin position="1"/>
        <end position="12"/>
    </location>
</feature>
<dbReference type="AlphaFoldDB" id="A0A1H5I6W5"/>
<sequence length="59" mass="6598">MNDAPDTPPKNAPPKEHNPGYNNESSIVERLRMPEDSIDFNPERAVIISRPSEIDSAHT</sequence>
<dbReference type="RefSeq" id="WP_139273000.1">
    <property type="nucleotide sequence ID" value="NZ_FNTY01000002.1"/>
</dbReference>
<organism evidence="2 3">
    <name type="scientific">Pseudomonas migulae</name>
    <dbReference type="NCBI Taxonomy" id="78543"/>
    <lineage>
        <taxon>Bacteria</taxon>
        <taxon>Pseudomonadati</taxon>
        <taxon>Pseudomonadota</taxon>
        <taxon>Gammaproteobacteria</taxon>
        <taxon>Pseudomonadales</taxon>
        <taxon>Pseudomonadaceae</taxon>
        <taxon>Pseudomonas</taxon>
    </lineage>
</organism>
<dbReference type="Proteomes" id="UP000198985">
    <property type="component" value="Unassembled WGS sequence"/>
</dbReference>
<accession>A0A1H5I6W5</accession>